<evidence type="ECO:0000313" key="1">
    <source>
        <dbReference type="EMBL" id="MEQ2414049.1"/>
    </source>
</evidence>
<reference evidence="1 2" key="1">
    <citation type="submission" date="2024-04" db="EMBL/GenBank/DDBJ databases">
        <title>Human intestinal bacterial collection.</title>
        <authorList>
            <person name="Pauvert C."/>
            <person name="Hitch T.C.A."/>
            <person name="Clavel T."/>
        </authorList>
    </citation>
    <scope>NUCLEOTIDE SEQUENCE [LARGE SCALE GENOMIC DNA]</scope>
    <source>
        <strain evidence="1 2">CLA-AA-H161</strain>
    </source>
</reference>
<keyword evidence="2" id="KW-1185">Reference proteome</keyword>
<evidence type="ECO:0000313" key="2">
    <source>
        <dbReference type="Proteomes" id="UP001470752"/>
    </source>
</evidence>
<organism evidence="1 2">
    <name type="scientific">Blautia acetigignens</name>
    <dbReference type="NCBI Taxonomy" id="2981783"/>
    <lineage>
        <taxon>Bacteria</taxon>
        <taxon>Bacillati</taxon>
        <taxon>Bacillota</taxon>
        <taxon>Clostridia</taxon>
        <taxon>Lachnospirales</taxon>
        <taxon>Lachnospiraceae</taxon>
        <taxon>Blautia</taxon>
    </lineage>
</organism>
<name>A0ABV1CNS6_9FIRM</name>
<sequence length="326" mass="37926">MNLKKILKKILYLCPSRYIDKFYLIYNRIFYSELTEKKMTFGSSNEDKTFYIIRPRTNSVEGLMALLFYVIQHIGYAEKNNYVPIVDFKNYKVQYTIQKGEDTWEVFFKQISKYTLNEVYKSKNVILSGLNASYETYPYLREKSFDKEDLQEVHNLIKKYIKFSDAALAKYKDELSNINPKEMIGLYLRGTDYTKLKPAGEAVQPTVEEAIERVKQYIKNNDKKVFLVTEDEEVYKKVISNLGNKVVTVSFDRYIKNYSAQNFLAKDSCIEQLAKDAHTRGMNYLVKIMLLSQCSCIVGGKTCGSWAACALADEKTKIDIFELGNY</sequence>
<dbReference type="RefSeq" id="WP_349084241.1">
    <property type="nucleotide sequence ID" value="NZ_JBBNFW010000182.1"/>
</dbReference>
<protein>
    <submittedName>
        <fullName evidence="1">Uncharacterized protein</fullName>
    </submittedName>
</protein>
<dbReference type="EMBL" id="JBBNFW010000182">
    <property type="protein sequence ID" value="MEQ2414049.1"/>
    <property type="molecule type" value="Genomic_DNA"/>
</dbReference>
<comment type="caution">
    <text evidence="1">The sequence shown here is derived from an EMBL/GenBank/DDBJ whole genome shotgun (WGS) entry which is preliminary data.</text>
</comment>
<accession>A0ABV1CNS6</accession>
<dbReference type="Proteomes" id="UP001470752">
    <property type="component" value="Unassembled WGS sequence"/>
</dbReference>
<gene>
    <name evidence="1" type="ORF">AAAX94_13600</name>
</gene>
<proteinExistence type="predicted"/>
<dbReference type="Gene3D" id="3.40.50.11350">
    <property type="match status" value="1"/>
</dbReference>